<dbReference type="PANTHER" id="PTHR46159:SF11">
    <property type="entry name" value="PROTEIN TESMIN_TSO1-LIKE CXC 2"/>
    <property type="match status" value="1"/>
</dbReference>
<reference evidence="6" key="1">
    <citation type="journal article" date="2013" name="Nat. Commun.">
        <title>Whole-genome sequencing of Oryza brachyantha reveals mechanisms underlying Oryza genome evolution.</title>
        <authorList>
            <person name="Chen J."/>
            <person name="Huang Q."/>
            <person name="Gao D."/>
            <person name="Wang J."/>
            <person name="Lang Y."/>
            <person name="Liu T."/>
            <person name="Li B."/>
            <person name="Bai Z."/>
            <person name="Luis Goicoechea J."/>
            <person name="Liang C."/>
            <person name="Chen C."/>
            <person name="Zhang W."/>
            <person name="Sun S."/>
            <person name="Liao Y."/>
            <person name="Zhang X."/>
            <person name="Yang L."/>
            <person name="Song C."/>
            <person name="Wang M."/>
            <person name="Shi J."/>
            <person name="Liu G."/>
            <person name="Liu J."/>
            <person name="Zhou H."/>
            <person name="Zhou W."/>
            <person name="Yu Q."/>
            <person name="An N."/>
            <person name="Chen Y."/>
            <person name="Cai Q."/>
            <person name="Wang B."/>
            <person name="Liu B."/>
            <person name="Min J."/>
            <person name="Huang Y."/>
            <person name="Wu H."/>
            <person name="Li Z."/>
            <person name="Zhang Y."/>
            <person name="Yin Y."/>
            <person name="Song W."/>
            <person name="Jiang J."/>
            <person name="Jackson S.A."/>
            <person name="Wing R.A."/>
            <person name="Wang J."/>
            <person name="Chen M."/>
        </authorList>
    </citation>
    <scope>NUCLEOTIDE SEQUENCE [LARGE SCALE GENOMIC DNA]</scope>
    <source>
        <strain evidence="6">cv. IRGC 101232</strain>
    </source>
</reference>
<dbReference type="EnsemblPlants" id="OB03G34830.1">
    <property type="protein sequence ID" value="OB03G34830.1"/>
    <property type="gene ID" value="OB03G34830"/>
</dbReference>
<dbReference type="eggNOG" id="KOG1171">
    <property type="taxonomic scope" value="Eukaryota"/>
</dbReference>
<keyword evidence="7" id="KW-1185">Reference proteome</keyword>
<sequence length="789" mass="87029">MTGLDWCGCQMFADRVSVSGQMRLIDGGNAFCSRSIGRWDQQQHHTTKTPKNVMVPLSLIQERKWFSQGDSPCERDKILHLQNSPVFDFIKTLSPIATSKRLYTAPNAQLFKSSDLAHTSSIFTSPQVTDSRKGSKISIGNTSARLSQEGLCSCCHTTQIGTSCYIKQSEVMTIPSENCSTDCSLSQAYHDSPGNASILRNNLPQRIQLSSNTLGNDKREDDISGKTDHAKLPFFDHSGLDKLEQSTSGINIQKRDLTKKHNDELACNWDYLNIQCGSSVVPTPNLRLDTSAQLVETPRNDNVMHSKSLLPITQTNLENAGRKLFHGSADCYEQSLVDNVSSNYVSGIPPCHSLSQLVQDHQFIDTLEVPSDCMAMHHSAVTHYLRGSCNRNLFNEKVRDPIMSVHRVSTPCSPPRTTRWRSYSDDNYLNPVVSPVCPLPGLDLHFDALSQMPKDMVLGDSKATENPFKKKKSAVNSTLLTSEHNSEMNSVVPGNQPVSNTNEMNTSTQNNYSSQATTTTNAGDSGQENPKRKSYCECFAAKVHCSGSCSCRGCFNDDSHEETILSTRSRIESRNPLAFAPKVIRSCGSGLAFGSGVGCSMSCRCESCKNSFGIRKGIQLLDNEETERVDPKKKAPLKEELPWIIKLNAFGETYRVLPNDILCTTPSIESHRALVLPPSECSKTLLSSTTFSQLYSPSKTDVLPSPYRSYTQMILENDTSADMQQGDSSCTAGFKVVSPNKKRVSPMRSRSDRQLVLNSIPSFPSLTGDACQQLLKPSKAEVGDRLFVS</sequence>
<proteinExistence type="inferred from homology"/>
<dbReference type="GO" id="GO:0005634">
    <property type="term" value="C:nucleus"/>
    <property type="evidence" value="ECO:0007669"/>
    <property type="project" value="UniProtKB-SubCell"/>
</dbReference>
<dbReference type="HOGENOM" id="CLU_012297_1_0_1"/>
<feature type="domain" description="CRC" evidence="5">
    <location>
        <begin position="525"/>
        <end position="613"/>
    </location>
</feature>
<keyword evidence="3" id="KW-0539">Nucleus</keyword>
<comment type="similarity">
    <text evidence="2">Belongs to the lin-54 family.</text>
</comment>
<dbReference type="PANTHER" id="PTHR46159">
    <property type="entry name" value="PROTEIN TESMIN/TSO1-LIKE CXC 2"/>
    <property type="match status" value="1"/>
</dbReference>
<evidence type="ECO:0000256" key="2">
    <source>
        <dbReference type="ARBA" id="ARBA00007267"/>
    </source>
</evidence>
<accession>J3LR07</accession>
<name>J3LR07_ORYBR</name>
<dbReference type="SMART" id="SM01114">
    <property type="entry name" value="CXC"/>
    <property type="match status" value="1"/>
</dbReference>
<protein>
    <recommendedName>
        <fullName evidence="5">CRC domain-containing protein</fullName>
    </recommendedName>
</protein>
<dbReference type="Gramene" id="OB03G34830.1">
    <property type="protein sequence ID" value="OB03G34830.1"/>
    <property type="gene ID" value="OB03G34830"/>
</dbReference>
<dbReference type="STRING" id="4533.J3LR07"/>
<organism evidence="6">
    <name type="scientific">Oryza brachyantha</name>
    <name type="common">malo sina</name>
    <dbReference type="NCBI Taxonomy" id="4533"/>
    <lineage>
        <taxon>Eukaryota</taxon>
        <taxon>Viridiplantae</taxon>
        <taxon>Streptophyta</taxon>
        <taxon>Embryophyta</taxon>
        <taxon>Tracheophyta</taxon>
        <taxon>Spermatophyta</taxon>
        <taxon>Magnoliopsida</taxon>
        <taxon>Liliopsida</taxon>
        <taxon>Poales</taxon>
        <taxon>Poaceae</taxon>
        <taxon>BOP clade</taxon>
        <taxon>Oryzoideae</taxon>
        <taxon>Oryzeae</taxon>
        <taxon>Oryzinae</taxon>
        <taxon>Oryza</taxon>
    </lineage>
</organism>
<reference evidence="6" key="2">
    <citation type="submission" date="2013-04" db="UniProtKB">
        <authorList>
            <consortium name="EnsemblPlants"/>
        </authorList>
    </citation>
    <scope>IDENTIFICATION</scope>
</reference>
<evidence type="ECO:0000256" key="1">
    <source>
        <dbReference type="ARBA" id="ARBA00004123"/>
    </source>
</evidence>
<feature type="compositionally biased region" description="Polar residues" evidence="4">
    <location>
        <begin position="485"/>
        <end position="528"/>
    </location>
</feature>
<dbReference type="Pfam" id="PF03638">
    <property type="entry name" value="TCR"/>
    <property type="match status" value="1"/>
</dbReference>
<dbReference type="GO" id="GO:0003700">
    <property type="term" value="F:DNA-binding transcription factor activity"/>
    <property type="evidence" value="ECO:0007669"/>
    <property type="project" value="InterPro"/>
</dbReference>
<feature type="region of interest" description="Disordered" evidence="4">
    <location>
        <begin position="485"/>
        <end position="530"/>
    </location>
</feature>
<evidence type="ECO:0000256" key="3">
    <source>
        <dbReference type="ARBA" id="ARBA00023242"/>
    </source>
</evidence>
<evidence type="ECO:0000256" key="4">
    <source>
        <dbReference type="SAM" id="MobiDB-lite"/>
    </source>
</evidence>
<dbReference type="AlphaFoldDB" id="J3LR07"/>
<comment type="subcellular location">
    <subcellularLocation>
        <location evidence="1">Nucleus</location>
    </subcellularLocation>
</comment>
<dbReference type="Proteomes" id="UP000006038">
    <property type="component" value="Chromosome 3"/>
</dbReference>
<dbReference type="InterPro" id="IPR005172">
    <property type="entry name" value="CRC"/>
</dbReference>
<evidence type="ECO:0000259" key="5">
    <source>
        <dbReference type="PROSITE" id="PS51634"/>
    </source>
</evidence>
<dbReference type="InterPro" id="IPR044522">
    <property type="entry name" value="TSO1-like"/>
</dbReference>
<dbReference type="InterPro" id="IPR033467">
    <property type="entry name" value="Tesmin/TSO1-like_CXC"/>
</dbReference>
<dbReference type="PROSITE" id="PS51634">
    <property type="entry name" value="CRC"/>
    <property type="match status" value="1"/>
</dbReference>
<evidence type="ECO:0000313" key="7">
    <source>
        <dbReference type="Proteomes" id="UP000006038"/>
    </source>
</evidence>
<evidence type="ECO:0000313" key="6">
    <source>
        <dbReference type="EnsemblPlants" id="OB03G34830.1"/>
    </source>
</evidence>